<name>A0A936ZM19_9BURK</name>
<evidence type="ECO:0000256" key="4">
    <source>
        <dbReference type="ARBA" id="ARBA00022679"/>
    </source>
</evidence>
<protein>
    <recommendedName>
        <fullName evidence="3">citrate synthase (unknown stereospecificity)</fullName>
        <ecNumber evidence="3">2.3.3.16</ecNumber>
    </recommendedName>
</protein>
<evidence type="ECO:0000313" key="5">
    <source>
        <dbReference type="EMBL" id="MBL0422668.1"/>
    </source>
</evidence>
<reference evidence="5" key="1">
    <citation type="submission" date="2021-01" db="EMBL/GenBank/DDBJ databases">
        <title>Ramlibacter sp. strain AW1 16S ribosomal RNA gene Genome sequencing and assembly.</title>
        <authorList>
            <person name="Kang M."/>
        </authorList>
    </citation>
    <scope>NUCLEOTIDE SEQUENCE</scope>
    <source>
        <strain evidence="5">AW1</strain>
    </source>
</reference>
<dbReference type="EC" id="2.3.3.16" evidence="3"/>
<dbReference type="PANTHER" id="PTHR11739:SF4">
    <property type="entry name" value="CITRATE SYNTHASE, PEROXISOMAL"/>
    <property type="match status" value="1"/>
</dbReference>
<dbReference type="InterPro" id="IPR016142">
    <property type="entry name" value="Citrate_synth-like_lrg_a-sub"/>
</dbReference>
<evidence type="ECO:0000313" key="6">
    <source>
        <dbReference type="Proteomes" id="UP000613011"/>
    </source>
</evidence>
<dbReference type="GO" id="GO:0006099">
    <property type="term" value="P:tricarboxylic acid cycle"/>
    <property type="evidence" value="ECO:0007669"/>
    <property type="project" value="TreeGrafter"/>
</dbReference>
<keyword evidence="6" id="KW-1185">Reference proteome</keyword>
<evidence type="ECO:0000256" key="3">
    <source>
        <dbReference type="ARBA" id="ARBA00012972"/>
    </source>
</evidence>
<dbReference type="GO" id="GO:0005975">
    <property type="term" value="P:carbohydrate metabolic process"/>
    <property type="evidence" value="ECO:0007669"/>
    <property type="project" value="TreeGrafter"/>
</dbReference>
<comment type="caution">
    <text evidence="5">The sequence shown here is derived from an EMBL/GenBank/DDBJ whole genome shotgun (WGS) entry which is preliminary data.</text>
</comment>
<dbReference type="Gene3D" id="1.10.230.10">
    <property type="entry name" value="Cytochrome P450-Terp, domain 2"/>
    <property type="match status" value="1"/>
</dbReference>
<dbReference type="CDD" id="cd06100">
    <property type="entry name" value="CCL_ACL-C"/>
    <property type="match status" value="1"/>
</dbReference>
<dbReference type="Gene3D" id="1.10.580.10">
    <property type="entry name" value="Citrate Synthase, domain 1"/>
    <property type="match status" value="1"/>
</dbReference>
<sequence>MAEGRSTVARTRIATSDATSVRVAGRDLVRELIGECSYSQMLYLLTCGRLPTADELAVLDACLVTLMEHGFNPSTLVARLMAHSVPGEPQVAIASGLLAVGGVFAGTTEQCAGMLVSLAARVDAGAEPAAVLSDFAVSRVLGSQPIPGFGHATHRPDDPRSGKLFTVAERHGGLGRHARLLQQLAVQVDAAMGRHLTINATGAIGALLLDIGVPVEAMRGFAVASRAGGLVGHLLEESRSPSARVIWDAARAAVPYEEPPGTC</sequence>
<dbReference type="GO" id="GO:0016829">
    <property type="term" value="F:lyase activity"/>
    <property type="evidence" value="ECO:0007669"/>
    <property type="project" value="UniProtKB-KW"/>
</dbReference>
<gene>
    <name evidence="5" type="ORF">JI739_20205</name>
</gene>
<accession>A0A936ZM19</accession>
<dbReference type="InterPro" id="IPR016143">
    <property type="entry name" value="Citrate_synth-like_sm_a-sub"/>
</dbReference>
<dbReference type="Proteomes" id="UP000613011">
    <property type="component" value="Unassembled WGS sequence"/>
</dbReference>
<organism evidence="5 6">
    <name type="scientific">Ramlibacter aurantiacus</name>
    <dbReference type="NCBI Taxonomy" id="2801330"/>
    <lineage>
        <taxon>Bacteria</taxon>
        <taxon>Pseudomonadati</taxon>
        <taxon>Pseudomonadota</taxon>
        <taxon>Betaproteobacteria</taxon>
        <taxon>Burkholderiales</taxon>
        <taxon>Comamonadaceae</taxon>
        <taxon>Ramlibacter</taxon>
    </lineage>
</organism>
<keyword evidence="5" id="KW-0456">Lyase</keyword>
<evidence type="ECO:0000256" key="1">
    <source>
        <dbReference type="ARBA" id="ARBA00004751"/>
    </source>
</evidence>
<dbReference type="NCBIfam" id="NF004868">
    <property type="entry name" value="PRK06224.1-5"/>
    <property type="match status" value="1"/>
</dbReference>
<dbReference type="InterPro" id="IPR002020">
    <property type="entry name" value="Citrate_synthase"/>
</dbReference>
<comment type="similarity">
    <text evidence="2">Belongs to the citrate synthase family.</text>
</comment>
<dbReference type="EMBL" id="JAEQNA010000009">
    <property type="protein sequence ID" value="MBL0422668.1"/>
    <property type="molecule type" value="Genomic_DNA"/>
</dbReference>
<dbReference type="AlphaFoldDB" id="A0A936ZM19"/>
<comment type="pathway">
    <text evidence="1">Carbohydrate metabolism; tricarboxylic acid cycle; isocitrate from oxaloacetate: step 1/2.</text>
</comment>
<dbReference type="InterPro" id="IPR036969">
    <property type="entry name" value="Citrate_synthase_sf"/>
</dbReference>
<dbReference type="PANTHER" id="PTHR11739">
    <property type="entry name" value="CITRATE SYNTHASE"/>
    <property type="match status" value="1"/>
</dbReference>
<dbReference type="GO" id="GO:0036440">
    <property type="term" value="F:citrate synthase activity"/>
    <property type="evidence" value="ECO:0007669"/>
    <property type="project" value="UniProtKB-EC"/>
</dbReference>
<dbReference type="SUPFAM" id="SSF48256">
    <property type="entry name" value="Citrate synthase"/>
    <property type="match status" value="1"/>
</dbReference>
<proteinExistence type="inferred from homology"/>
<dbReference type="GO" id="GO:0005829">
    <property type="term" value="C:cytosol"/>
    <property type="evidence" value="ECO:0007669"/>
    <property type="project" value="TreeGrafter"/>
</dbReference>
<evidence type="ECO:0000256" key="2">
    <source>
        <dbReference type="ARBA" id="ARBA00010566"/>
    </source>
</evidence>
<keyword evidence="4" id="KW-0808">Transferase</keyword>
<dbReference type="RefSeq" id="WP_201685798.1">
    <property type="nucleotide sequence ID" value="NZ_JAEQNA010000009.1"/>
</dbReference>
<dbReference type="Pfam" id="PF00285">
    <property type="entry name" value="Citrate_synt"/>
    <property type="match status" value="1"/>
</dbReference>